<proteinExistence type="predicted"/>
<dbReference type="AlphaFoldDB" id="A0A8S3EL72"/>
<accession>A0A8S3EL72</accession>
<sequence>MDQVQVLSAICKKLNNDIESIVNQISLRETALVKLDANQKVQDDQLRQMNIDLQ</sequence>
<dbReference type="Proteomes" id="UP000676336">
    <property type="component" value="Unassembled WGS sequence"/>
</dbReference>
<reference evidence="1" key="1">
    <citation type="submission" date="2021-02" db="EMBL/GenBank/DDBJ databases">
        <authorList>
            <person name="Nowell W R."/>
        </authorList>
    </citation>
    <scope>NUCLEOTIDE SEQUENCE</scope>
</reference>
<organism evidence="1 2">
    <name type="scientific">Rotaria magnacalcarata</name>
    <dbReference type="NCBI Taxonomy" id="392030"/>
    <lineage>
        <taxon>Eukaryota</taxon>
        <taxon>Metazoa</taxon>
        <taxon>Spiralia</taxon>
        <taxon>Gnathifera</taxon>
        <taxon>Rotifera</taxon>
        <taxon>Eurotatoria</taxon>
        <taxon>Bdelloidea</taxon>
        <taxon>Philodinida</taxon>
        <taxon>Philodinidae</taxon>
        <taxon>Rotaria</taxon>
    </lineage>
</organism>
<dbReference type="EMBL" id="CAJOBI010232928">
    <property type="protein sequence ID" value="CAF5068706.1"/>
    <property type="molecule type" value="Genomic_DNA"/>
</dbReference>
<comment type="caution">
    <text evidence="1">The sequence shown here is derived from an EMBL/GenBank/DDBJ whole genome shotgun (WGS) entry which is preliminary data.</text>
</comment>
<gene>
    <name evidence="1" type="ORF">SMN809_LOCUS60171</name>
</gene>
<feature type="non-terminal residue" evidence="1">
    <location>
        <position position="54"/>
    </location>
</feature>
<name>A0A8S3EL72_9BILA</name>
<evidence type="ECO:0000313" key="2">
    <source>
        <dbReference type="Proteomes" id="UP000676336"/>
    </source>
</evidence>
<protein>
    <submittedName>
        <fullName evidence="1">Uncharacterized protein</fullName>
    </submittedName>
</protein>
<evidence type="ECO:0000313" key="1">
    <source>
        <dbReference type="EMBL" id="CAF5068706.1"/>
    </source>
</evidence>